<comment type="similarity">
    <text evidence="3 12">Belongs to the cytidine and deoxycytidylate deaminase family.</text>
</comment>
<evidence type="ECO:0000259" key="13">
    <source>
        <dbReference type="PROSITE" id="PS51747"/>
    </source>
</evidence>
<dbReference type="Proteomes" id="UP001549099">
    <property type="component" value="Unassembled WGS sequence"/>
</dbReference>
<comment type="caution">
    <text evidence="14">The sequence shown here is derived from an EMBL/GenBank/DDBJ whole genome shotgun (WGS) entry which is preliminary data.</text>
</comment>
<sequence length="135" mass="14440">MDKQQLMEEAKTARDRAYVPYSKFPVGAALLTKGGKVYHGCNIENSGFSMTNCAERTAFFKAISEGDTEFAALAVTADTPGPVSPCGACRQVMTEFCSGDMPVYLTNLEGDVLETTVSGLLPGAFRAEDMNHAAE</sequence>
<accession>A0ABV2G8X3</accession>
<keyword evidence="7 12" id="KW-0378">Hydrolase</keyword>
<evidence type="ECO:0000256" key="4">
    <source>
        <dbReference type="ARBA" id="ARBA00012783"/>
    </source>
</evidence>
<dbReference type="EC" id="3.5.4.5" evidence="4 12"/>
<dbReference type="PANTHER" id="PTHR11644:SF2">
    <property type="entry name" value="CYTIDINE DEAMINASE"/>
    <property type="match status" value="1"/>
</dbReference>
<dbReference type="Gene3D" id="3.40.140.10">
    <property type="entry name" value="Cytidine Deaminase, domain 2"/>
    <property type="match status" value="1"/>
</dbReference>
<dbReference type="GO" id="GO:0004126">
    <property type="term" value="F:cytidine deaminase activity"/>
    <property type="evidence" value="ECO:0007669"/>
    <property type="project" value="UniProtKB-EC"/>
</dbReference>
<dbReference type="Pfam" id="PF00383">
    <property type="entry name" value="dCMP_cyt_deam_1"/>
    <property type="match status" value="1"/>
</dbReference>
<dbReference type="InterPro" id="IPR002125">
    <property type="entry name" value="CMP_dCMP_dom"/>
</dbReference>
<dbReference type="CDD" id="cd01283">
    <property type="entry name" value="cytidine_deaminase"/>
    <property type="match status" value="1"/>
</dbReference>
<dbReference type="InterPro" id="IPR050202">
    <property type="entry name" value="Cyt/Deoxycyt_deaminase"/>
</dbReference>
<evidence type="ECO:0000256" key="1">
    <source>
        <dbReference type="ARBA" id="ARBA00001947"/>
    </source>
</evidence>
<dbReference type="NCBIfam" id="TIGR01354">
    <property type="entry name" value="cyt_deam_tetra"/>
    <property type="match status" value="1"/>
</dbReference>
<comment type="catalytic activity">
    <reaction evidence="10 12">
        <text>2'-deoxycytidine + H2O + H(+) = 2'-deoxyuridine + NH4(+)</text>
        <dbReference type="Rhea" id="RHEA:13433"/>
        <dbReference type="ChEBI" id="CHEBI:15377"/>
        <dbReference type="ChEBI" id="CHEBI:15378"/>
        <dbReference type="ChEBI" id="CHEBI:15698"/>
        <dbReference type="ChEBI" id="CHEBI:16450"/>
        <dbReference type="ChEBI" id="CHEBI:28938"/>
        <dbReference type="EC" id="3.5.4.5"/>
    </reaction>
</comment>
<evidence type="ECO:0000313" key="14">
    <source>
        <dbReference type="EMBL" id="MET3574737.1"/>
    </source>
</evidence>
<comment type="function">
    <text evidence="2 12">This enzyme scavenges exogenous and endogenous cytidine and 2'-deoxycytidine for UMP synthesis.</text>
</comment>
<feature type="domain" description="CMP/dCMP-type deaminase" evidence="13">
    <location>
        <begin position="1"/>
        <end position="128"/>
    </location>
</feature>
<name>A0ABV2G8X3_9BACL</name>
<gene>
    <name evidence="14" type="ORF">ABID49_000619</name>
</gene>
<protein>
    <recommendedName>
        <fullName evidence="5 12">Cytidine deaminase</fullName>
        <ecNumber evidence="4 12">3.5.4.5</ecNumber>
    </recommendedName>
    <alternativeName>
        <fullName evidence="9 12">Cytidine aminohydrolase</fullName>
    </alternativeName>
</protein>
<evidence type="ECO:0000256" key="12">
    <source>
        <dbReference type="RuleBase" id="RU364006"/>
    </source>
</evidence>
<dbReference type="NCBIfam" id="NF004064">
    <property type="entry name" value="PRK05578.1"/>
    <property type="match status" value="1"/>
</dbReference>
<dbReference type="PROSITE" id="PS51747">
    <property type="entry name" value="CYT_DCMP_DEAMINASES_2"/>
    <property type="match status" value="1"/>
</dbReference>
<dbReference type="PANTHER" id="PTHR11644">
    <property type="entry name" value="CYTIDINE DEAMINASE"/>
    <property type="match status" value="1"/>
</dbReference>
<keyword evidence="6 12" id="KW-0479">Metal-binding</keyword>
<evidence type="ECO:0000256" key="10">
    <source>
        <dbReference type="ARBA" id="ARBA00049252"/>
    </source>
</evidence>
<dbReference type="InterPro" id="IPR006262">
    <property type="entry name" value="Cyt_deam_tetra"/>
</dbReference>
<evidence type="ECO:0000256" key="5">
    <source>
        <dbReference type="ARBA" id="ARBA00018266"/>
    </source>
</evidence>
<comment type="catalytic activity">
    <reaction evidence="11 12">
        <text>cytidine + H2O + H(+) = uridine + NH4(+)</text>
        <dbReference type="Rhea" id="RHEA:16069"/>
        <dbReference type="ChEBI" id="CHEBI:15377"/>
        <dbReference type="ChEBI" id="CHEBI:15378"/>
        <dbReference type="ChEBI" id="CHEBI:16704"/>
        <dbReference type="ChEBI" id="CHEBI:17562"/>
        <dbReference type="ChEBI" id="CHEBI:28938"/>
        <dbReference type="EC" id="3.5.4.5"/>
    </reaction>
</comment>
<evidence type="ECO:0000256" key="6">
    <source>
        <dbReference type="ARBA" id="ARBA00022723"/>
    </source>
</evidence>
<evidence type="ECO:0000256" key="9">
    <source>
        <dbReference type="ARBA" id="ARBA00032005"/>
    </source>
</evidence>
<proteinExistence type="inferred from homology"/>
<keyword evidence="8 12" id="KW-0862">Zinc</keyword>
<evidence type="ECO:0000256" key="7">
    <source>
        <dbReference type="ARBA" id="ARBA00022801"/>
    </source>
</evidence>
<comment type="cofactor">
    <cofactor evidence="1 12">
        <name>Zn(2+)</name>
        <dbReference type="ChEBI" id="CHEBI:29105"/>
    </cofactor>
</comment>
<evidence type="ECO:0000256" key="8">
    <source>
        <dbReference type="ARBA" id="ARBA00022833"/>
    </source>
</evidence>
<reference evidence="14 15" key="1">
    <citation type="submission" date="2024-06" db="EMBL/GenBank/DDBJ databases">
        <title>Genomic Encyclopedia of Type Strains, Phase IV (KMG-IV): sequencing the most valuable type-strain genomes for metagenomic binning, comparative biology and taxonomic classification.</title>
        <authorList>
            <person name="Goeker M."/>
        </authorList>
    </citation>
    <scope>NUCLEOTIDE SEQUENCE [LARGE SCALE GENOMIC DNA]</scope>
    <source>
        <strain evidence="14 15">DSM 26128</strain>
    </source>
</reference>
<evidence type="ECO:0000256" key="3">
    <source>
        <dbReference type="ARBA" id="ARBA00006576"/>
    </source>
</evidence>
<evidence type="ECO:0000256" key="11">
    <source>
        <dbReference type="ARBA" id="ARBA00049558"/>
    </source>
</evidence>
<dbReference type="EMBL" id="JBEPLW010000002">
    <property type="protein sequence ID" value="MET3574737.1"/>
    <property type="molecule type" value="Genomic_DNA"/>
</dbReference>
<dbReference type="InterPro" id="IPR016193">
    <property type="entry name" value="Cytidine_deaminase-like"/>
</dbReference>
<keyword evidence="15" id="KW-1185">Reference proteome</keyword>
<evidence type="ECO:0000313" key="15">
    <source>
        <dbReference type="Proteomes" id="UP001549099"/>
    </source>
</evidence>
<evidence type="ECO:0000256" key="2">
    <source>
        <dbReference type="ARBA" id="ARBA00003949"/>
    </source>
</evidence>
<dbReference type="SUPFAM" id="SSF53927">
    <property type="entry name" value="Cytidine deaminase-like"/>
    <property type="match status" value="1"/>
</dbReference>
<dbReference type="RefSeq" id="WP_354195205.1">
    <property type="nucleotide sequence ID" value="NZ_JBEPLW010000002.1"/>
</dbReference>
<organism evidence="14 15">
    <name type="scientific">Bhargavaea ullalensis</name>
    <dbReference type="NCBI Taxonomy" id="1265685"/>
    <lineage>
        <taxon>Bacteria</taxon>
        <taxon>Bacillati</taxon>
        <taxon>Bacillota</taxon>
        <taxon>Bacilli</taxon>
        <taxon>Bacillales</taxon>
        <taxon>Caryophanaceae</taxon>
        <taxon>Bhargavaea</taxon>
    </lineage>
</organism>